<proteinExistence type="predicted"/>
<comment type="caution">
    <text evidence="2">The sequence shown here is derived from an EMBL/GenBank/DDBJ whole genome shotgun (WGS) entry which is preliminary data.</text>
</comment>
<dbReference type="Pfam" id="PF00078">
    <property type="entry name" value="RVT_1"/>
    <property type="match status" value="1"/>
</dbReference>
<dbReference type="PROSITE" id="PS50878">
    <property type="entry name" value="RT_POL"/>
    <property type="match status" value="1"/>
</dbReference>
<keyword evidence="3" id="KW-1185">Reference proteome</keyword>
<organism evidence="2 3">
    <name type="scientific">Ancylostoma ceylanicum</name>
    <dbReference type="NCBI Taxonomy" id="53326"/>
    <lineage>
        <taxon>Eukaryota</taxon>
        <taxon>Metazoa</taxon>
        <taxon>Ecdysozoa</taxon>
        <taxon>Nematoda</taxon>
        <taxon>Chromadorea</taxon>
        <taxon>Rhabditida</taxon>
        <taxon>Rhabditina</taxon>
        <taxon>Rhabditomorpha</taxon>
        <taxon>Strongyloidea</taxon>
        <taxon>Ancylostomatidae</taxon>
        <taxon>Ancylostomatinae</taxon>
        <taxon>Ancylostoma</taxon>
    </lineage>
</organism>
<feature type="domain" description="Reverse transcriptase" evidence="1">
    <location>
        <begin position="1"/>
        <end position="106"/>
    </location>
</feature>
<dbReference type="InterPro" id="IPR000477">
    <property type="entry name" value="RT_dom"/>
</dbReference>
<dbReference type="OrthoDB" id="410104at2759"/>
<dbReference type="PANTHER" id="PTHR47027:SF29">
    <property type="entry name" value="C2H2-TYPE DOMAIN-CONTAINING PROTEIN"/>
    <property type="match status" value="1"/>
</dbReference>
<evidence type="ECO:0000259" key="1">
    <source>
        <dbReference type="PROSITE" id="PS50878"/>
    </source>
</evidence>
<name>A0A016V367_9BILA</name>
<dbReference type="EMBL" id="JARK01001356">
    <property type="protein sequence ID" value="EYC21168.1"/>
    <property type="molecule type" value="Genomic_DNA"/>
</dbReference>
<evidence type="ECO:0000313" key="3">
    <source>
        <dbReference type="Proteomes" id="UP000024635"/>
    </source>
</evidence>
<dbReference type="PANTHER" id="PTHR47027">
    <property type="entry name" value="REVERSE TRANSCRIPTASE DOMAIN-CONTAINING PROTEIN"/>
    <property type="match status" value="1"/>
</dbReference>
<reference evidence="3" key="1">
    <citation type="journal article" date="2015" name="Nat. Genet.">
        <title>The genome and transcriptome of the zoonotic hookworm Ancylostoma ceylanicum identify infection-specific gene families.</title>
        <authorList>
            <person name="Schwarz E.M."/>
            <person name="Hu Y."/>
            <person name="Antoshechkin I."/>
            <person name="Miller M.M."/>
            <person name="Sternberg P.W."/>
            <person name="Aroian R.V."/>
        </authorList>
    </citation>
    <scope>NUCLEOTIDE SEQUENCE</scope>
    <source>
        <strain evidence="3">HY135</strain>
    </source>
</reference>
<dbReference type="Proteomes" id="UP000024635">
    <property type="component" value="Unassembled WGS sequence"/>
</dbReference>
<gene>
    <name evidence="2" type="primary">Acey_s0020.g34</name>
    <name evidence="2" type="ORF">Y032_0020g34</name>
</gene>
<dbReference type="STRING" id="53326.A0A016V367"/>
<evidence type="ECO:0000313" key="2">
    <source>
        <dbReference type="EMBL" id="EYC21168.1"/>
    </source>
</evidence>
<sequence>MTIAIRICPGVRQGDTISPKLFTATLEHVFRQLALDDYGLSVSGNEVTNLRSADDVVLIAKSTEELQTMVSDLDKHSLRYDLNISTAKTKIMASVETTITVKGIHLERVESFVYLGQKISLMIRDHSVEIQRGIRAGWSCLRRYKEFFLSRTIEMKWKRELFNMCLLPTMLNGAGTWVLNRASERKLASAQRAIERRMIGIRLLDKRTNVWIRGETKVKDALNTAKEREWAYRWELAMSNNIKWSRELMEWRSNLTRPKARWRIVFQEVFGTRNWQNFARTTTKKRMD</sequence>
<dbReference type="InterPro" id="IPR043502">
    <property type="entry name" value="DNA/RNA_pol_sf"/>
</dbReference>
<dbReference type="AlphaFoldDB" id="A0A016V367"/>
<dbReference type="SUPFAM" id="SSF56672">
    <property type="entry name" value="DNA/RNA polymerases"/>
    <property type="match status" value="1"/>
</dbReference>
<protein>
    <recommendedName>
        <fullName evidence="1">Reverse transcriptase domain-containing protein</fullName>
    </recommendedName>
</protein>
<accession>A0A016V367</accession>